<comment type="caution">
    <text evidence="7">The sequence shown here is derived from an EMBL/GenBank/DDBJ whole genome shotgun (WGS) entry which is preliminary data.</text>
</comment>
<evidence type="ECO:0000256" key="5">
    <source>
        <dbReference type="SAM" id="MobiDB-lite"/>
    </source>
</evidence>
<dbReference type="SMART" id="SM00937">
    <property type="entry name" value="PCRF"/>
    <property type="match status" value="1"/>
</dbReference>
<comment type="similarity">
    <text evidence="2">Belongs to the prokaryotic/mitochondrial release factor family.</text>
</comment>
<dbReference type="InterPro" id="IPR050057">
    <property type="entry name" value="Prokaryotic/Mito_RF"/>
</dbReference>
<dbReference type="FunFam" id="3.30.160.20:FF:000004">
    <property type="entry name" value="Peptide chain release factor 1"/>
    <property type="match status" value="1"/>
</dbReference>
<dbReference type="Pfam" id="PF03462">
    <property type="entry name" value="PCRF"/>
    <property type="match status" value="1"/>
</dbReference>
<comment type="function">
    <text evidence="1">Peptide chain release factor 1 directs the termination of translation in response to the peptide chain termination codons UAG and UAA.</text>
</comment>
<dbReference type="Gene3D" id="3.30.160.20">
    <property type="match status" value="1"/>
</dbReference>
<evidence type="ECO:0000256" key="2">
    <source>
        <dbReference type="ARBA" id="ARBA00010835"/>
    </source>
</evidence>
<evidence type="ECO:0000313" key="8">
    <source>
        <dbReference type="Proteomes" id="UP000176881"/>
    </source>
</evidence>
<evidence type="ECO:0000256" key="4">
    <source>
        <dbReference type="ARBA" id="ARBA00022917"/>
    </source>
</evidence>
<keyword evidence="3" id="KW-0488">Methylation</keyword>
<evidence type="ECO:0000256" key="3">
    <source>
        <dbReference type="ARBA" id="ARBA00022481"/>
    </source>
</evidence>
<gene>
    <name evidence="7" type="ORF">A3G59_03550</name>
</gene>
<dbReference type="FunFam" id="3.30.70.1660:FF:000002">
    <property type="entry name" value="Peptide chain release factor 1"/>
    <property type="match status" value="1"/>
</dbReference>
<reference evidence="7 8" key="1">
    <citation type="journal article" date="2016" name="Nat. Commun.">
        <title>Thousands of microbial genomes shed light on interconnected biogeochemical processes in an aquifer system.</title>
        <authorList>
            <person name="Anantharaman K."/>
            <person name="Brown C.T."/>
            <person name="Hug L.A."/>
            <person name="Sharon I."/>
            <person name="Castelle C.J."/>
            <person name="Probst A.J."/>
            <person name="Thomas B.C."/>
            <person name="Singh A."/>
            <person name="Wilkins M.J."/>
            <person name="Karaoz U."/>
            <person name="Brodie E.L."/>
            <person name="Williams K.H."/>
            <person name="Hubbard S.S."/>
            <person name="Banfield J.F."/>
        </authorList>
    </citation>
    <scope>NUCLEOTIDE SEQUENCE [LARGE SCALE GENOMIC DNA]</scope>
</reference>
<dbReference type="InterPro" id="IPR005139">
    <property type="entry name" value="PCRF"/>
</dbReference>
<dbReference type="PANTHER" id="PTHR43804">
    <property type="entry name" value="LD18447P"/>
    <property type="match status" value="1"/>
</dbReference>
<sequence length="322" mass="36427">MDNISQFKNNPETVFLAQEYERLDFEERQTEKIMAADLELQEIAKEEILVLKSRKEELLRQMLDIASSEKEEELYPNQVVLEIRAGAGGDEAALFARELADMYAKYALKKGWRFDNLDISKNDIGGIKEASYEINGKGVYEDLRFETGVHRIQRVPATEKSGRVHTSTASVAVLPMRQQFKLEINPADLDMEFSRAGGKGGQNVNKVETAVRLIHKPTGLAVRSTSERSQARNREKALSILTAKLQQLKNEEESAKFSSERKSQIGTGDRSEKIRTYNILQDRVTDHRVKQSWHNLPVIFDGGIEGILSELKNAEKEATVAM</sequence>
<dbReference type="GO" id="GO:0005737">
    <property type="term" value="C:cytoplasm"/>
    <property type="evidence" value="ECO:0007669"/>
    <property type="project" value="UniProtKB-ARBA"/>
</dbReference>
<dbReference type="SUPFAM" id="SSF75620">
    <property type="entry name" value="Release factor"/>
    <property type="match status" value="1"/>
</dbReference>
<feature type="domain" description="Prokaryotic-type class I peptide chain release factors" evidence="6">
    <location>
        <begin position="195"/>
        <end position="211"/>
    </location>
</feature>
<dbReference type="Pfam" id="PF00472">
    <property type="entry name" value="RF-1"/>
    <property type="match status" value="1"/>
</dbReference>
<dbReference type="InterPro" id="IPR045853">
    <property type="entry name" value="Pep_chain_release_fac_I_sf"/>
</dbReference>
<dbReference type="AlphaFoldDB" id="A0A1G2P552"/>
<accession>A0A1G2P552</accession>
<protein>
    <submittedName>
        <fullName evidence="7">Peptide chain release factor 1</fullName>
    </submittedName>
</protein>
<evidence type="ECO:0000259" key="6">
    <source>
        <dbReference type="PROSITE" id="PS00745"/>
    </source>
</evidence>
<dbReference type="Gene3D" id="3.30.70.1660">
    <property type="match status" value="2"/>
</dbReference>
<name>A0A1G2P552_9BACT</name>
<dbReference type="Proteomes" id="UP000176881">
    <property type="component" value="Unassembled WGS sequence"/>
</dbReference>
<evidence type="ECO:0000256" key="1">
    <source>
        <dbReference type="ARBA" id="ARBA00002986"/>
    </source>
</evidence>
<evidence type="ECO:0000313" key="7">
    <source>
        <dbReference type="EMBL" id="OHA43464.1"/>
    </source>
</evidence>
<dbReference type="GO" id="GO:0003747">
    <property type="term" value="F:translation release factor activity"/>
    <property type="evidence" value="ECO:0007669"/>
    <property type="project" value="InterPro"/>
</dbReference>
<organism evidence="7 8">
    <name type="scientific">Candidatus Taylorbacteria bacterium RIFCSPLOWO2_12_FULL_47_20</name>
    <dbReference type="NCBI Taxonomy" id="1802335"/>
    <lineage>
        <taxon>Bacteria</taxon>
        <taxon>Candidatus Tayloriibacteriota</taxon>
    </lineage>
</organism>
<feature type="region of interest" description="Disordered" evidence="5">
    <location>
        <begin position="251"/>
        <end position="270"/>
    </location>
</feature>
<dbReference type="PANTHER" id="PTHR43804:SF7">
    <property type="entry name" value="LD18447P"/>
    <property type="match status" value="1"/>
</dbReference>
<dbReference type="EMBL" id="MHSN01000048">
    <property type="protein sequence ID" value="OHA43464.1"/>
    <property type="molecule type" value="Genomic_DNA"/>
</dbReference>
<proteinExistence type="inferred from homology"/>
<keyword evidence="4" id="KW-0648">Protein biosynthesis</keyword>
<dbReference type="InterPro" id="IPR000352">
    <property type="entry name" value="Pep_chain_release_fac_I"/>
</dbReference>
<dbReference type="STRING" id="1802335.A3G59_03550"/>
<dbReference type="PROSITE" id="PS00745">
    <property type="entry name" value="RF_PROK_I"/>
    <property type="match status" value="1"/>
</dbReference>